<comment type="caution">
    <text evidence="1">The sequence shown here is derived from an EMBL/GenBank/DDBJ whole genome shotgun (WGS) entry which is preliminary data.</text>
</comment>
<evidence type="ECO:0000313" key="2">
    <source>
        <dbReference type="Proteomes" id="UP000324800"/>
    </source>
</evidence>
<accession>A0A5J4WGK2</accession>
<proteinExistence type="predicted"/>
<evidence type="ECO:0000313" key="1">
    <source>
        <dbReference type="EMBL" id="KAA6394071.1"/>
    </source>
</evidence>
<dbReference type="Proteomes" id="UP000324800">
    <property type="component" value="Unassembled WGS sequence"/>
</dbReference>
<dbReference type="AlphaFoldDB" id="A0A5J4WGK2"/>
<protein>
    <submittedName>
        <fullName evidence="1">Uncharacterized protein</fullName>
    </submittedName>
</protein>
<gene>
    <name evidence="1" type="ORF">EZS28_010404</name>
</gene>
<organism evidence="1 2">
    <name type="scientific">Streblomastix strix</name>
    <dbReference type="NCBI Taxonomy" id="222440"/>
    <lineage>
        <taxon>Eukaryota</taxon>
        <taxon>Metamonada</taxon>
        <taxon>Preaxostyla</taxon>
        <taxon>Oxymonadida</taxon>
        <taxon>Streblomastigidae</taxon>
        <taxon>Streblomastix</taxon>
    </lineage>
</organism>
<name>A0A5J4WGK2_9EUKA</name>
<dbReference type="EMBL" id="SNRW01002053">
    <property type="protein sequence ID" value="KAA6394071.1"/>
    <property type="molecule type" value="Genomic_DNA"/>
</dbReference>
<sequence length="258" mass="29018">MTCRTNFANKCPPNRDSYQTSSYANIVPHNPLQVAAQPQSTFVNAFRQNIVNDPLDPDQSVATPEEIPSNAITAARVLLAGLTGQKTLQIDFKAEEPSEEQVIEAIQHTRAAKDLVTRRKLPKHNNPPAQLMLAFDQVLADLETKLLQQYKQLQGILVKIVRSDWIITQKFNLCTFISINDTIYKKDMIQELINSTEQGNLQKTQPSPVIRPSICRHVINEDGRLHRRTGSRTEEAKCATSQQLDKVQAKYNAARMGS</sequence>
<reference evidence="1 2" key="1">
    <citation type="submission" date="2019-03" db="EMBL/GenBank/DDBJ databases">
        <title>Single cell metagenomics reveals metabolic interactions within the superorganism composed of flagellate Streblomastix strix and complex community of Bacteroidetes bacteria on its surface.</title>
        <authorList>
            <person name="Treitli S.C."/>
            <person name="Kolisko M."/>
            <person name="Husnik F."/>
            <person name="Keeling P."/>
            <person name="Hampl V."/>
        </authorList>
    </citation>
    <scope>NUCLEOTIDE SEQUENCE [LARGE SCALE GENOMIC DNA]</scope>
    <source>
        <strain evidence="1">ST1C</strain>
    </source>
</reference>